<organism evidence="8 9">
    <name type="scientific">Quadrisphaera granulorum</name>
    <dbReference type="NCBI Taxonomy" id="317664"/>
    <lineage>
        <taxon>Bacteria</taxon>
        <taxon>Bacillati</taxon>
        <taxon>Actinomycetota</taxon>
        <taxon>Actinomycetes</taxon>
        <taxon>Kineosporiales</taxon>
        <taxon>Kineosporiaceae</taxon>
        <taxon>Quadrisphaera</taxon>
    </lineage>
</organism>
<dbReference type="PROSITE" id="PS00211">
    <property type="entry name" value="ABC_TRANSPORTER_1"/>
    <property type="match status" value="1"/>
</dbReference>
<feature type="region of interest" description="Disordered" evidence="6">
    <location>
        <begin position="306"/>
        <end position="328"/>
    </location>
</feature>
<evidence type="ECO:0000256" key="4">
    <source>
        <dbReference type="ARBA" id="ARBA00022840"/>
    </source>
</evidence>
<sequence>MTTTKTADAPAGTTTDLVVDVRGLSVTYGAFSAVDGIDLDVRRGEVFALLGTNGAGKTSTLEALQGFRRRAAGSVTVLGEDPMISTRRLRASSGTMVQEAGFVPEATPLSALQLWASLSSRVDDADAVLERVGLAHRRTVLVKDLSGGEKRRLDLALAIWGAPELIVLDEPTTGLDPESRATLWSLVRELRDGGTTVLMTTHHLEEAEALADRVAIMHRGRIAVAGTLAEVLRERPARITAVRRLPGQDAVTAEQVDLRTHHLQRDLLALLTDAERTGAVLDQLRATPASLEEVFHAVVRGDLHTTSAAPSASTAASTSASTSEGASR</sequence>
<keyword evidence="3" id="KW-0547">Nucleotide-binding</keyword>
<keyword evidence="5" id="KW-0046">Antibiotic resistance</keyword>
<evidence type="ECO:0000259" key="7">
    <source>
        <dbReference type="PROSITE" id="PS50893"/>
    </source>
</evidence>
<evidence type="ECO:0000313" key="9">
    <source>
        <dbReference type="Proteomes" id="UP000245469"/>
    </source>
</evidence>
<dbReference type="AlphaFoldDB" id="A0A315ZYA1"/>
<dbReference type="RefSeq" id="WP_109775624.1">
    <property type="nucleotide sequence ID" value="NZ_QGDQ01000023.1"/>
</dbReference>
<evidence type="ECO:0000256" key="6">
    <source>
        <dbReference type="SAM" id="MobiDB-lite"/>
    </source>
</evidence>
<dbReference type="InterPro" id="IPR003593">
    <property type="entry name" value="AAA+_ATPase"/>
</dbReference>
<evidence type="ECO:0000256" key="2">
    <source>
        <dbReference type="ARBA" id="ARBA00022448"/>
    </source>
</evidence>
<evidence type="ECO:0000256" key="5">
    <source>
        <dbReference type="ARBA" id="ARBA00023251"/>
    </source>
</evidence>
<reference evidence="8 9" key="1">
    <citation type="submission" date="2018-03" db="EMBL/GenBank/DDBJ databases">
        <title>Genomic Encyclopedia of Archaeal and Bacterial Type Strains, Phase II (KMG-II): from individual species to whole genera.</title>
        <authorList>
            <person name="Goeker M."/>
        </authorList>
    </citation>
    <scope>NUCLEOTIDE SEQUENCE [LARGE SCALE GENOMIC DNA]</scope>
    <source>
        <strain evidence="8 9">DSM 44889</strain>
    </source>
</reference>
<keyword evidence="4 8" id="KW-0067">ATP-binding</keyword>
<evidence type="ECO:0000313" key="8">
    <source>
        <dbReference type="EMBL" id="PWJ50219.1"/>
    </source>
</evidence>
<dbReference type="EMBL" id="QGDQ01000023">
    <property type="protein sequence ID" value="PWJ50219.1"/>
    <property type="molecule type" value="Genomic_DNA"/>
</dbReference>
<dbReference type="OrthoDB" id="9804819at2"/>
<dbReference type="PROSITE" id="PS50893">
    <property type="entry name" value="ABC_TRANSPORTER_2"/>
    <property type="match status" value="1"/>
</dbReference>
<comment type="subcellular location">
    <subcellularLocation>
        <location evidence="1">Cell membrane</location>
        <topology evidence="1">Peripheral membrane protein</topology>
    </subcellularLocation>
</comment>
<keyword evidence="2" id="KW-0813">Transport</keyword>
<protein>
    <submittedName>
        <fullName evidence="8">ABC-2 type transport system ATP-binding protein</fullName>
    </submittedName>
</protein>
<comment type="caution">
    <text evidence="8">The sequence shown here is derived from an EMBL/GenBank/DDBJ whole genome shotgun (WGS) entry which is preliminary data.</text>
</comment>
<feature type="domain" description="ABC transporter" evidence="7">
    <location>
        <begin position="19"/>
        <end position="244"/>
    </location>
</feature>
<dbReference type="PANTHER" id="PTHR42711">
    <property type="entry name" value="ABC TRANSPORTER ATP-BINDING PROTEIN"/>
    <property type="match status" value="1"/>
</dbReference>
<dbReference type="InterPro" id="IPR027417">
    <property type="entry name" value="P-loop_NTPase"/>
</dbReference>
<dbReference type="CDD" id="cd03230">
    <property type="entry name" value="ABC_DR_subfamily_A"/>
    <property type="match status" value="1"/>
</dbReference>
<gene>
    <name evidence="8" type="ORF">BXY45_12327</name>
</gene>
<dbReference type="PANTHER" id="PTHR42711:SF16">
    <property type="entry name" value="ABC TRANSPORTER ATP-BINDING PROTEIN"/>
    <property type="match status" value="1"/>
</dbReference>
<name>A0A315ZYA1_9ACTN</name>
<dbReference type="Gene3D" id="3.40.50.300">
    <property type="entry name" value="P-loop containing nucleotide triphosphate hydrolases"/>
    <property type="match status" value="1"/>
</dbReference>
<dbReference type="GO" id="GO:0005524">
    <property type="term" value="F:ATP binding"/>
    <property type="evidence" value="ECO:0007669"/>
    <property type="project" value="UniProtKB-KW"/>
</dbReference>
<dbReference type="Pfam" id="PF00005">
    <property type="entry name" value="ABC_tran"/>
    <property type="match status" value="1"/>
</dbReference>
<dbReference type="Proteomes" id="UP000245469">
    <property type="component" value="Unassembled WGS sequence"/>
</dbReference>
<keyword evidence="9" id="KW-1185">Reference proteome</keyword>
<dbReference type="GO" id="GO:0005886">
    <property type="term" value="C:plasma membrane"/>
    <property type="evidence" value="ECO:0007669"/>
    <property type="project" value="UniProtKB-SubCell"/>
</dbReference>
<accession>A0A315ZYA1</accession>
<dbReference type="GO" id="GO:0046677">
    <property type="term" value="P:response to antibiotic"/>
    <property type="evidence" value="ECO:0007669"/>
    <property type="project" value="UniProtKB-KW"/>
</dbReference>
<dbReference type="SMART" id="SM00382">
    <property type="entry name" value="AAA"/>
    <property type="match status" value="1"/>
</dbReference>
<dbReference type="SUPFAM" id="SSF52540">
    <property type="entry name" value="P-loop containing nucleoside triphosphate hydrolases"/>
    <property type="match status" value="1"/>
</dbReference>
<dbReference type="InterPro" id="IPR050763">
    <property type="entry name" value="ABC_transporter_ATP-binding"/>
</dbReference>
<dbReference type="InterPro" id="IPR003439">
    <property type="entry name" value="ABC_transporter-like_ATP-bd"/>
</dbReference>
<dbReference type="InterPro" id="IPR017871">
    <property type="entry name" value="ABC_transporter-like_CS"/>
</dbReference>
<proteinExistence type="predicted"/>
<evidence type="ECO:0000256" key="1">
    <source>
        <dbReference type="ARBA" id="ARBA00004202"/>
    </source>
</evidence>
<dbReference type="GO" id="GO:0016887">
    <property type="term" value="F:ATP hydrolysis activity"/>
    <property type="evidence" value="ECO:0007669"/>
    <property type="project" value="InterPro"/>
</dbReference>
<evidence type="ECO:0000256" key="3">
    <source>
        <dbReference type="ARBA" id="ARBA00022741"/>
    </source>
</evidence>